<comment type="similarity">
    <text evidence="14">Belongs to the AAA ATPase family.</text>
</comment>
<dbReference type="InterPro" id="IPR041569">
    <property type="entry name" value="AAA_lid_3"/>
</dbReference>
<dbReference type="GO" id="GO:0008237">
    <property type="term" value="F:metallopeptidase activity"/>
    <property type="evidence" value="ECO:0007669"/>
    <property type="project" value="UniProtKB-KW"/>
</dbReference>
<dbReference type="GO" id="GO:0046872">
    <property type="term" value="F:metal ion binding"/>
    <property type="evidence" value="ECO:0007669"/>
    <property type="project" value="UniProtKB-KW"/>
</dbReference>
<dbReference type="Gene3D" id="3.40.50.300">
    <property type="entry name" value="P-loop containing nucleotide triphosphate hydrolases"/>
    <property type="match status" value="1"/>
</dbReference>
<comment type="cofactor">
    <cofactor evidence="1">
        <name>Zn(2+)</name>
        <dbReference type="ChEBI" id="CHEBI:29105"/>
    </cofactor>
</comment>
<dbReference type="Proteomes" id="UP000000759">
    <property type="component" value="Chromosome 3"/>
</dbReference>
<keyword evidence="13" id="KW-0472">Membrane</keyword>
<dbReference type="HOGENOM" id="CLU_450174_0_0_1"/>
<protein>
    <recommendedName>
        <fullName evidence="15">AAA+ ATPase domain-containing protein</fullName>
    </recommendedName>
</protein>
<evidence type="ECO:0000256" key="7">
    <source>
        <dbReference type="ARBA" id="ARBA00022801"/>
    </source>
</evidence>
<keyword evidence="9 14" id="KW-0067">ATP-binding</keyword>
<evidence type="ECO:0000256" key="14">
    <source>
        <dbReference type="RuleBase" id="RU003651"/>
    </source>
</evidence>
<keyword evidence="10" id="KW-0809">Transit peptide</keyword>
<dbReference type="KEGG" id="pti:PHATR_10524"/>
<gene>
    <name evidence="16" type="ORF">PHATR_10524</name>
</gene>
<dbReference type="OrthoDB" id="1413014at2759"/>
<evidence type="ECO:0000256" key="2">
    <source>
        <dbReference type="ARBA" id="ARBA00004141"/>
    </source>
</evidence>
<keyword evidence="3" id="KW-0645">Protease</keyword>
<keyword evidence="7" id="KW-0378">Hydrolase</keyword>
<evidence type="ECO:0000256" key="4">
    <source>
        <dbReference type="ARBA" id="ARBA00022692"/>
    </source>
</evidence>
<feature type="non-terminal residue" evidence="16">
    <location>
        <position position="1"/>
    </location>
</feature>
<name>B5Y5W2_PHATC</name>
<evidence type="ECO:0000256" key="9">
    <source>
        <dbReference type="ARBA" id="ARBA00022840"/>
    </source>
</evidence>
<evidence type="ECO:0000256" key="12">
    <source>
        <dbReference type="ARBA" id="ARBA00023049"/>
    </source>
</evidence>
<dbReference type="SMART" id="SM00382">
    <property type="entry name" value="AAA"/>
    <property type="match status" value="1"/>
</dbReference>
<dbReference type="GO" id="GO:0004176">
    <property type="term" value="F:ATP-dependent peptidase activity"/>
    <property type="evidence" value="ECO:0007669"/>
    <property type="project" value="TreeGrafter"/>
</dbReference>
<dbReference type="SUPFAM" id="SSF52540">
    <property type="entry name" value="P-loop containing nucleoside triphosphate hydrolases"/>
    <property type="match status" value="1"/>
</dbReference>
<dbReference type="Pfam" id="PF00004">
    <property type="entry name" value="AAA"/>
    <property type="match status" value="1"/>
</dbReference>
<keyword evidence="11" id="KW-1133">Transmembrane helix</keyword>
<feature type="domain" description="AAA+ ATPase" evidence="15">
    <location>
        <begin position="44"/>
        <end position="188"/>
    </location>
</feature>
<proteinExistence type="inferred from homology"/>
<dbReference type="Gene3D" id="1.10.8.60">
    <property type="match status" value="1"/>
</dbReference>
<dbReference type="InterPro" id="IPR027417">
    <property type="entry name" value="P-loop_NTPase"/>
</dbReference>
<evidence type="ECO:0000256" key="6">
    <source>
        <dbReference type="ARBA" id="ARBA00022741"/>
    </source>
</evidence>
<comment type="subcellular location">
    <subcellularLocation>
        <location evidence="2">Membrane</location>
        <topology evidence="2">Multi-pass membrane protein</topology>
    </subcellularLocation>
</comment>
<dbReference type="RefSeq" id="XP_002185982.1">
    <property type="nucleotide sequence ID" value="XM_002185946.1"/>
</dbReference>
<dbReference type="GO" id="GO:0016020">
    <property type="term" value="C:membrane"/>
    <property type="evidence" value="ECO:0007669"/>
    <property type="project" value="UniProtKB-SubCell"/>
</dbReference>
<dbReference type="PROSITE" id="PS00674">
    <property type="entry name" value="AAA"/>
    <property type="match status" value="1"/>
</dbReference>
<evidence type="ECO:0000256" key="11">
    <source>
        <dbReference type="ARBA" id="ARBA00022989"/>
    </source>
</evidence>
<accession>B5Y5W2</accession>
<evidence type="ECO:0000256" key="3">
    <source>
        <dbReference type="ARBA" id="ARBA00022670"/>
    </source>
</evidence>
<evidence type="ECO:0000256" key="1">
    <source>
        <dbReference type="ARBA" id="ARBA00001947"/>
    </source>
</evidence>
<dbReference type="GeneID" id="7204151"/>
<keyword evidence="5" id="KW-0479">Metal-binding</keyword>
<dbReference type="InterPro" id="IPR003959">
    <property type="entry name" value="ATPase_AAA_core"/>
</dbReference>
<dbReference type="PANTHER" id="PTHR23076">
    <property type="entry name" value="METALLOPROTEASE M41 FTSH"/>
    <property type="match status" value="1"/>
</dbReference>
<evidence type="ECO:0000256" key="5">
    <source>
        <dbReference type="ARBA" id="ARBA00022723"/>
    </source>
</evidence>
<dbReference type="STRING" id="556484.B5Y5W2"/>
<feature type="non-terminal residue" evidence="16">
    <location>
        <position position="256"/>
    </location>
</feature>
<keyword evidence="17" id="KW-1185">Reference proteome</keyword>
<keyword evidence="6 14" id="KW-0547">Nucleotide-binding</keyword>
<reference evidence="17" key="2">
    <citation type="submission" date="2008-08" db="EMBL/GenBank/DDBJ databases">
        <authorList>
            <consortium name="Diatom Consortium"/>
            <person name="Grigoriev I."/>
            <person name="Grimwood J."/>
            <person name="Kuo A."/>
            <person name="Otillar R.P."/>
            <person name="Salamov A."/>
            <person name="Detter J.C."/>
            <person name="Lindquist E."/>
            <person name="Shapiro H."/>
            <person name="Lucas S."/>
            <person name="Glavina del Rio T."/>
            <person name="Pitluck S."/>
            <person name="Rokhsar D."/>
            <person name="Bowler C."/>
        </authorList>
    </citation>
    <scope>GENOME REANNOTATION</scope>
    <source>
        <strain evidence="17">CCAP 1055/1</strain>
    </source>
</reference>
<dbReference type="AlphaFoldDB" id="B5Y5W2"/>
<dbReference type="GO" id="GO:0005524">
    <property type="term" value="F:ATP binding"/>
    <property type="evidence" value="ECO:0007669"/>
    <property type="project" value="UniProtKB-KW"/>
</dbReference>
<dbReference type="Pfam" id="PF17862">
    <property type="entry name" value="AAA_lid_3"/>
    <property type="match status" value="1"/>
</dbReference>
<keyword evidence="12" id="KW-0482">Metalloprotease</keyword>
<dbReference type="EMBL" id="CP001142">
    <property type="protein sequence ID" value="ACI65452.1"/>
    <property type="molecule type" value="Genomic_DNA"/>
</dbReference>
<dbReference type="InterPro" id="IPR003960">
    <property type="entry name" value="ATPase_AAA_CS"/>
</dbReference>
<dbReference type="FunFam" id="3.40.50.300:FF:000277">
    <property type="entry name" value="ATP-dependent zinc metalloprotease FtsH"/>
    <property type="match status" value="1"/>
</dbReference>
<dbReference type="InterPro" id="IPR003593">
    <property type="entry name" value="AAA+_ATPase"/>
</dbReference>
<dbReference type="GO" id="GO:0016887">
    <property type="term" value="F:ATP hydrolysis activity"/>
    <property type="evidence" value="ECO:0007669"/>
    <property type="project" value="InterPro"/>
</dbReference>
<dbReference type="PANTHER" id="PTHR23076:SF97">
    <property type="entry name" value="ATP-DEPENDENT ZINC METALLOPROTEASE YME1L1"/>
    <property type="match status" value="1"/>
</dbReference>
<reference evidence="16 17" key="1">
    <citation type="journal article" date="2008" name="Nature">
        <title>The Phaeodactylum genome reveals the evolutionary history of diatom genomes.</title>
        <authorList>
            <person name="Bowler C."/>
            <person name="Allen A.E."/>
            <person name="Badger J.H."/>
            <person name="Grimwood J."/>
            <person name="Jabbari K."/>
            <person name="Kuo A."/>
            <person name="Maheswari U."/>
            <person name="Martens C."/>
            <person name="Maumus F."/>
            <person name="Otillar R.P."/>
            <person name="Rayko E."/>
            <person name="Salamov A."/>
            <person name="Vandepoele K."/>
            <person name="Beszteri B."/>
            <person name="Gruber A."/>
            <person name="Heijde M."/>
            <person name="Katinka M."/>
            <person name="Mock T."/>
            <person name="Valentin K."/>
            <person name="Verret F."/>
            <person name="Berges J.A."/>
            <person name="Brownlee C."/>
            <person name="Cadoret J.P."/>
            <person name="Chiovitti A."/>
            <person name="Choi C.J."/>
            <person name="Coesel S."/>
            <person name="De Martino A."/>
            <person name="Detter J.C."/>
            <person name="Durkin C."/>
            <person name="Falciatore A."/>
            <person name="Fournet J."/>
            <person name="Haruta M."/>
            <person name="Huysman M.J."/>
            <person name="Jenkins B.D."/>
            <person name="Jiroutova K."/>
            <person name="Jorgensen R.E."/>
            <person name="Joubert Y."/>
            <person name="Kaplan A."/>
            <person name="Kroger N."/>
            <person name="Kroth P.G."/>
            <person name="La Roche J."/>
            <person name="Lindquist E."/>
            <person name="Lommer M."/>
            <person name="Martin-Jezequel V."/>
            <person name="Lopez P.J."/>
            <person name="Lucas S."/>
            <person name="Mangogna M."/>
            <person name="McGinnis K."/>
            <person name="Medlin L.K."/>
            <person name="Montsant A."/>
            <person name="Oudot-Le Secq M.P."/>
            <person name="Napoli C."/>
            <person name="Obornik M."/>
            <person name="Parker M.S."/>
            <person name="Petit J.L."/>
            <person name="Porcel B.M."/>
            <person name="Poulsen N."/>
            <person name="Robison M."/>
            <person name="Rychlewski L."/>
            <person name="Rynearson T.A."/>
            <person name="Schmutz J."/>
            <person name="Shapiro H."/>
            <person name="Siaut M."/>
            <person name="Stanley M."/>
            <person name="Sussman M.R."/>
            <person name="Taylor A.R."/>
            <person name="Vardi A."/>
            <person name="von Dassow P."/>
            <person name="Vyverman W."/>
            <person name="Willis A."/>
            <person name="Wyrwicz L.S."/>
            <person name="Rokhsar D.S."/>
            <person name="Weissenbach J."/>
            <person name="Armbrust E.V."/>
            <person name="Green B.R."/>
            <person name="Van de Peer Y."/>
            <person name="Grigoriev I.V."/>
        </authorList>
    </citation>
    <scope>NUCLEOTIDE SEQUENCE [LARGE SCALE GENOMIC DNA]</scope>
    <source>
        <strain evidence="16 17">CCAP 1055/1</strain>
    </source>
</reference>
<evidence type="ECO:0000313" key="16">
    <source>
        <dbReference type="EMBL" id="ACI65452.1"/>
    </source>
</evidence>
<evidence type="ECO:0000259" key="15">
    <source>
        <dbReference type="SMART" id="SM00382"/>
    </source>
</evidence>
<keyword evidence="8" id="KW-0862">Zinc</keyword>
<evidence type="ECO:0000256" key="8">
    <source>
        <dbReference type="ARBA" id="ARBA00022833"/>
    </source>
</evidence>
<dbReference type="GO" id="GO:0006508">
    <property type="term" value="P:proteolysis"/>
    <property type="evidence" value="ECO:0007669"/>
    <property type="project" value="UniProtKB-KW"/>
</dbReference>
<organism evidence="16 17">
    <name type="scientific">Phaeodactylum tricornutum (strain CCAP 1055/1)</name>
    <dbReference type="NCBI Taxonomy" id="556484"/>
    <lineage>
        <taxon>Eukaryota</taxon>
        <taxon>Sar</taxon>
        <taxon>Stramenopiles</taxon>
        <taxon>Ochrophyta</taxon>
        <taxon>Bacillariophyta</taxon>
        <taxon>Bacillariophyceae</taxon>
        <taxon>Bacillariophycidae</taxon>
        <taxon>Naviculales</taxon>
        <taxon>Phaeodactylaceae</taxon>
        <taxon>Phaeodactylum</taxon>
    </lineage>
</organism>
<evidence type="ECO:0000256" key="10">
    <source>
        <dbReference type="ARBA" id="ARBA00022946"/>
    </source>
</evidence>
<dbReference type="PaxDb" id="2850-Phatr10524"/>
<sequence length="256" mass="27380">LASSDLPMASFEEIQGIDDAKLEVMELVDTLRNPEKYAILGARAPTGLLLEGPPGTGKTMLARATAASAGVPLLYCSGSDFVEMFVGRGAARVRKLFERAARLSPCIIFVDELDALGKSRDAGGGIGPFSRSNDEAEQTLNQLLACMDGLDSSRRICVLAATNRKDVLDSALIRPGRFDRIVKLKLPDTNGRENILRVHCTKLPGFQEGSGVDSNRTGSLGKGRRVDLAAISVMTEGFSGAELEFLVNEAAIRAVR</sequence>
<dbReference type="eggNOG" id="KOG0731">
    <property type="taxonomic scope" value="Eukaryota"/>
</dbReference>
<keyword evidence="4" id="KW-0812">Transmembrane</keyword>
<evidence type="ECO:0000313" key="17">
    <source>
        <dbReference type="Proteomes" id="UP000000759"/>
    </source>
</evidence>
<dbReference type="InParanoid" id="B5Y5W2"/>
<evidence type="ECO:0000256" key="13">
    <source>
        <dbReference type="ARBA" id="ARBA00023136"/>
    </source>
</evidence>